<proteinExistence type="predicted"/>
<evidence type="ECO:0000256" key="1">
    <source>
        <dbReference type="SAM" id="Phobius"/>
    </source>
</evidence>
<evidence type="ECO:0000313" key="3">
    <source>
        <dbReference type="Proteomes" id="UP001222800"/>
    </source>
</evidence>
<name>A0ABY8ED36_9FIRM</name>
<organism evidence="2 3">
    <name type="scientific">Tepidibacter hydrothermalis</name>
    <dbReference type="NCBI Taxonomy" id="3036126"/>
    <lineage>
        <taxon>Bacteria</taxon>
        <taxon>Bacillati</taxon>
        <taxon>Bacillota</taxon>
        <taxon>Clostridia</taxon>
        <taxon>Peptostreptococcales</taxon>
        <taxon>Peptostreptococcaceae</taxon>
        <taxon>Tepidibacter</taxon>
    </lineage>
</organism>
<feature type="transmembrane region" description="Helical" evidence="1">
    <location>
        <begin position="313"/>
        <end position="335"/>
    </location>
</feature>
<dbReference type="RefSeq" id="WP_277732663.1">
    <property type="nucleotide sequence ID" value="NZ_CP120733.1"/>
</dbReference>
<reference evidence="2 3" key="1">
    <citation type="submission" date="2023-03" db="EMBL/GenBank/DDBJ databases">
        <title>Complete genome sequence of Tepidibacter sp. SWIR-1, isolated from a deep-sea hydrothermal vent.</title>
        <authorList>
            <person name="Li X."/>
        </authorList>
    </citation>
    <scope>NUCLEOTIDE SEQUENCE [LARGE SCALE GENOMIC DNA]</scope>
    <source>
        <strain evidence="2 3">SWIR-1</strain>
    </source>
</reference>
<keyword evidence="1" id="KW-0812">Transmembrane</keyword>
<dbReference type="PROSITE" id="PS51257">
    <property type="entry name" value="PROKAR_LIPOPROTEIN"/>
    <property type="match status" value="1"/>
</dbReference>
<dbReference type="Proteomes" id="UP001222800">
    <property type="component" value="Chromosome"/>
</dbReference>
<sequence length="664" mass="75927">MKKIGIILSVFIFMFCIGGISCYADSDISINTKIGFDGKCKLGGINPIKVTVESKNTEYSGRLNVNVGDRVYTHKVDLEKNTKKSFEFAIPIFNENDIAVDVGNDDVIDATDVSPEIYSQDTIFVGILSDKYEDYYYMNDINILDKDNVQVVKLDSTLNYTTDEIYNIDFMVLDNFSTKELTEKGQKNLQNYIKRGNIVLVGNGKYAYKNLTGVLKNLDKKINLGDGIVIPVDLENKDLINNVLQKNITPALMTKINNPVNFESNINQIKKLYNSCDNILKPKYSSLYFLIAILVIYIFLLTLSIFIKKYNKYSFLSVVVGFCVVFYCLALWGGFESTKGALASIKVYKDGLYTYNLANIYPYKKDSIDIATFNSEFLDAVDSEKYEVDLIDKKIEYTDKENYHIYSHGFEDTQSEDITISLSKDDILNGEIKNILVNKMINSFLIAGDTVINIGDIDGKEVVNINYKIDHNLRNTGDYNYIEKICKDAELNNYQRDMLEYYFYNIDDLDNVKLIGFSNENNKLKIDDKDQKIKELSMNVFDVKLKSNNYAPCETIKPVVDYGQNTEKVQEKREYVLEKGDIITLYYKIPDDLKAYNIDIFTKADTDDLYLEYFNQVTNSWEALNDLKLEEKQIYECTSKGPLSLRLTGSGRVILPQISVNGLD</sequence>
<keyword evidence="1" id="KW-1133">Transmembrane helix</keyword>
<dbReference type="SUPFAM" id="SSF52317">
    <property type="entry name" value="Class I glutamine amidotransferase-like"/>
    <property type="match status" value="1"/>
</dbReference>
<dbReference type="EMBL" id="CP120733">
    <property type="protein sequence ID" value="WFD10696.1"/>
    <property type="molecule type" value="Genomic_DNA"/>
</dbReference>
<keyword evidence="3" id="KW-1185">Reference proteome</keyword>
<gene>
    <name evidence="2" type="ORF">P4S50_01085</name>
</gene>
<dbReference type="InterPro" id="IPR029062">
    <property type="entry name" value="Class_I_gatase-like"/>
</dbReference>
<evidence type="ECO:0000313" key="2">
    <source>
        <dbReference type="EMBL" id="WFD10696.1"/>
    </source>
</evidence>
<protein>
    <submittedName>
        <fullName evidence="2">Uncharacterized protein</fullName>
    </submittedName>
</protein>
<keyword evidence="1" id="KW-0472">Membrane</keyword>
<feature type="transmembrane region" description="Helical" evidence="1">
    <location>
        <begin position="287"/>
        <end position="306"/>
    </location>
</feature>
<accession>A0ABY8ED36</accession>